<keyword evidence="2" id="KW-1185">Reference proteome</keyword>
<dbReference type="OrthoDB" id="241340at2759"/>
<dbReference type="InterPro" id="IPR016024">
    <property type="entry name" value="ARM-type_fold"/>
</dbReference>
<evidence type="ECO:0000313" key="2">
    <source>
        <dbReference type="Proteomes" id="UP000250321"/>
    </source>
</evidence>
<organism evidence="1 2">
    <name type="scientific">Prunus yedoensis var. nudiflora</name>
    <dbReference type="NCBI Taxonomy" id="2094558"/>
    <lineage>
        <taxon>Eukaryota</taxon>
        <taxon>Viridiplantae</taxon>
        <taxon>Streptophyta</taxon>
        <taxon>Embryophyta</taxon>
        <taxon>Tracheophyta</taxon>
        <taxon>Spermatophyta</taxon>
        <taxon>Magnoliopsida</taxon>
        <taxon>eudicotyledons</taxon>
        <taxon>Gunneridae</taxon>
        <taxon>Pentapetalae</taxon>
        <taxon>rosids</taxon>
        <taxon>fabids</taxon>
        <taxon>Rosales</taxon>
        <taxon>Rosaceae</taxon>
        <taxon>Amygdaloideae</taxon>
        <taxon>Amygdaleae</taxon>
        <taxon>Prunus</taxon>
    </lineage>
</organism>
<comment type="caution">
    <text evidence="1">The sequence shown here is derived from an EMBL/GenBank/DDBJ whole genome shotgun (WGS) entry which is preliminary data.</text>
</comment>
<reference evidence="1 2" key="1">
    <citation type="submission" date="2018-02" db="EMBL/GenBank/DDBJ databases">
        <title>Draft genome of wild Prunus yedoensis var. nudiflora.</title>
        <authorList>
            <person name="Baek S."/>
            <person name="Kim J.-H."/>
            <person name="Choi K."/>
            <person name="Kim G.-B."/>
            <person name="Cho A."/>
            <person name="Jang H."/>
            <person name="Shin C.-H."/>
            <person name="Yu H.-J."/>
            <person name="Mun J.-H."/>
        </authorList>
    </citation>
    <scope>NUCLEOTIDE SEQUENCE [LARGE SCALE GENOMIC DNA]</scope>
    <source>
        <strain evidence="2">cv. Jeju island</strain>
        <tissue evidence="1">Leaf</tissue>
    </source>
</reference>
<accession>A0A314Z0N1</accession>
<dbReference type="GO" id="GO:0016423">
    <property type="term" value="F:tRNA (guanine) methyltransferase activity"/>
    <property type="evidence" value="ECO:0007669"/>
    <property type="project" value="TreeGrafter"/>
</dbReference>
<dbReference type="STRING" id="2094558.A0A314Z0N1"/>
<dbReference type="SUPFAM" id="SSF48371">
    <property type="entry name" value="ARM repeat"/>
    <property type="match status" value="1"/>
</dbReference>
<evidence type="ECO:0000313" key="1">
    <source>
        <dbReference type="EMBL" id="PQQ10708.1"/>
    </source>
</evidence>
<dbReference type="PANTHER" id="PTHR12029">
    <property type="entry name" value="RNA METHYLTRANSFERASE"/>
    <property type="match status" value="1"/>
</dbReference>
<dbReference type="PANTHER" id="PTHR12029:SF11">
    <property type="entry name" value="METHYLTRANSFERASE TARBP1-RELATED"/>
    <property type="match status" value="1"/>
</dbReference>
<dbReference type="InterPro" id="IPR045330">
    <property type="entry name" value="TRM3/TARBP1"/>
</dbReference>
<proteinExistence type="predicted"/>
<dbReference type="Proteomes" id="UP000250321">
    <property type="component" value="Unassembled WGS sequence"/>
</dbReference>
<name>A0A314Z0N1_PRUYE</name>
<dbReference type="AlphaFoldDB" id="A0A314Z0N1"/>
<protein>
    <submittedName>
        <fullName evidence="1">Uncharacterized protein</fullName>
    </submittedName>
</protein>
<dbReference type="GO" id="GO:0030488">
    <property type="term" value="P:tRNA methylation"/>
    <property type="evidence" value="ECO:0007669"/>
    <property type="project" value="TreeGrafter"/>
</dbReference>
<dbReference type="EMBL" id="PJQY01000482">
    <property type="protein sequence ID" value="PQQ10708.1"/>
    <property type="molecule type" value="Genomic_DNA"/>
</dbReference>
<sequence length="784" mass="87771">MSTRETGSMAALINSLSTSFNQVPQAAVPAVLDCILSSSGLSPSSLFDSLLDTFPKLSEDLKINDGMLDSNHCNYLASLVSALCHLLKKFGSNHDALQSFIWRSFLPLMKIAHIFDRKMLNQVTESFISVVIETNTWVVVEATLVPYFLRVVASSMGMLQNEVPDIFQWVLGSIDHVTHLEMSEKHSPSQSGSLSLQISCHILTLILDAALHSMKTAASSESMIPNRCFDAQNFAGKLTWGLCSLTERLLLQSLEHRSCATGFLLPIYFKAFSSYCSFEISIHGQTLILSRNSFFKKIWECCGLLFSIGTVERRDAYSVLSLYLSFYSCTEECGDADPSDKAEEFDIRAQKEFWDEIKKGLVDKESLVRKQSLHMFKTALRINEAGQSSPVSEEMILPEIHSMPHGMTKRELWADKEAKSLGVGKICSQVGSCLNSQKWEAFVLLYEMLEEFGTHLVEAVWNSQVSLLLQYSTTHRKITTSVTGAVIKAILKPQAKSLTVRCLIMQSFLDIDWKKYGTHAKSVPVSFVLGPLMEGINDPVHHKEFGVKGIYSSMTIEGAARFLHQYTSCLNTGMCVAFLINLASTAKAQSYGRAGLVCLAECISSTACQVRADDNESEAQWSEDAIPGMIQVGNSPRNDKVVLLDALRFVIESSKQHFNPNYRLRVCEKVLDSAASVVCACDVPLDILMHFISTFPWEFTGYGGSLRVKLQEWLMGCGKKHCSANCFSTEMKLLKSIHDFPNRFTSRHMVDDSITFDDEDLDAWEFEAKRWARVFFFHARRNIN</sequence>
<gene>
    <name evidence="1" type="ORF">Pyn_17844</name>
</gene>